<keyword evidence="2" id="KW-0418">Kinase</keyword>
<name>V6TNZ3_GIAIN</name>
<keyword evidence="2" id="KW-0808">Transferase</keyword>
<feature type="region of interest" description="Disordered" evidence="1">
    <location>
        <begin position="122"/>
        <end position="144"/>
    </location>
</feature>
<dbReference type="GO" id="GO:0004674">
    <property type="term" value="F:protein serine/threonine kinase activity"/>
    <property type="evidence" value="ECO:0007669"/>
    <property type="project" value="UniProtKB-KW"/>
</dbReference>
<gene>
    <name evidence="2" type="ORF">GSB_151254</name>
</gene>
<feature type="compositionally biased region" description="Basic and acidic residues" evidence="1">
    <location>
        <begin position="50"/>
        <end position="64"/>
    </location>
</feature>
<reference evidence="2 3" key="2">
    <citation type="journal article" date="2013" name="Genome Biol. Evol.">
        <title>Genome sequencing of Giardia lamblia genotypes A2 and B isolates (DH and GS) and comparative analysis with the genomes of genotypes A1 and E (WB and Pig).</title>
        <authorList>
            <person name="Adam R.D."/>
            <person name="Dahlstrom E.W."/>
            <person name="Martens C.A."/>
            <person name="Bruno D.P."/>
            <person name="Barbian K.D."/>
            <person name="Ricklefs S.M."/>
            <person name="Hernandez M.M."/>
            <person name="Narla N.P."/>
            <person name="Patel R.B."/>
            <person name="Porcella S.F."/>
            <person name="Nash T.E."/>
        </authorList>
    </citation>
    <scope>NUCLEOTIDE SEQUENCE [LARGE SCALE GENOMIC DNA]</scope>
    <source>
        <strain evidence="2 3">GS</strain>
    </source>
</reference>
<dbReference type="OrthoDB" id="2386367at2759"/>
<accession>V6TNZ3</accession>
<dbReference type="AlphaFoldDB" id="V6TNZ3"/>
<keyword evidence="2" id="KW-0723">Serine/threonine-protein kinase</keyword>
<dbReference type="EMBL" id="AHHH01000223">
    <property type="protein sequence ID" value="ESU40446.1"/>
    <property type="molecule type" value="Genomic_DNA"/>
</dbReference>
<feature type="compositionally biased region" description="Polar residues" evidence="1">
    <location>
        <begin position="122"/>
        <end position="135"/>
    </location>
</feature>
<organism evidence="2 3">
    <name type="scientific">Giardia intestinalis</name>
    <name type="common">Giardia lamblia</name>
    <dbReference type="NCBI Taxonomy" id="5741"/>
    <lineage>
        <taxon>Eukaryota</taxon>
        <taxon>Metamonada</taxon>
        <taxon>Diplomonadida</taxon>
        <taxon>Hexamitidae</taxon>
        <taxon>Giardiinae</taxon>
        <taxon>Giardia</taxon>
    </lineage>
</organism>
<evidence type="ECO:0000313" key="3">
    <source>
        <dbReference type="Proteomes" id="UP000018040"/>
    </source>
</evidence>
<comment type="caution">
    <text evidence="2">The sequence shown here is derived from an EMBL/GenBank/DDBJ whole genome shotgun (WGS) entry which is preliminary data.</text>
</comment>
<dbReference type="Proteomes" id="UP000018040">
    <property type="component" value="Unassembled WGS sequence"/>
</dbReference>
<feature type="region of interest" description="Disordered" evidence="1">
    <location>
        <begin position="33"/>
        <end position="75"/>
    </location>
</feature>
<evidence type="ECO:0000313" key="2">
    <source>
        <dbReference type="EMBL" id="ESU40446.1"/>
    </source>
</evidence>
<sequence>MACHEGCYLDNAVLMALEDPNLPSCSSMSGGICTPTTRRAPERSSSTIPEPRRGSETLGIERARLSRLSQSTEMGEQYEAEQKRIIEIGARFALFVEKNAILGFNASLGAYLKAQIESLQNKIPSDPQSPTSTFFRASRISGDR</sequence>
<feature type="compositionally biased region" description="Polar residues" evidence="1">
    <location>
        <begin position="33"/>
        <end position="48"/>
    </location>
</feature>
<proteinExistence type="predicted"/>
<reference evidence="3" key="1">
    <citation type="submission" date="2012-02" db="EMBL/GenBank/DDBJ databases">
        <title>Genome sequencing of Giardia lamblia Genotypes A2 and B isolates (DH and GS) and comparative analysis with the genomes of Genotypes A1 and E (WB and Pig).</title>
        <authorList>
            <person name="Adam R."/>
            <person name="Dahlstrom E."/>
            <person name="Martens C."/>
            <person name="Bruno D."/>
            <person name="Barbian K."/>
            <person name="Porcella S.F."/>
            <person name="Nash T."/>
        </authorList>
    </citation>
    <scope>NUCLEOTIDE SEQUENCE</scope>
    <source>
        <strain evidence="3">GS</strain>
    </source>
</reference>
<evidence type="ECO:0000256" key="1">
    <source>
        <dbReference type="SAM" id="MobiDB-lite"/>
    </source>
</evidence>
<protein>
    <submittedName>
        <fullName evidence="2">Serine/threonine protein kinase</fullName>
    </submittedName>
</protein>